<dbReference type="AlphaFoldDB" id="A0AAN8VFV0"/>
<comment type="similarity">
    <text evidence="2">Belongs to the CONSTANS family.</text>
</comment>
<comment type="subcellular location">
    <subcellularLocation>
        <location evidence="1 9">Nucleus</location>
    </subcellularLocation>
</comment>
<feature type="region of interest" description="Disordered" evidence="10">
    <location>
        <begin position="190"/>
        <end position="213"/>
    </location>
</feature>
<dbReference type="PANTHER" id="PTHR31717">
    <property type="entry name" value="ZINC FINGER PROTEIN CONSTANS-LIKE 10"/>
    <property type="match status" value="1"/>
</dbReference>
<gene>
    <name evidence="13" type="ORF">RJ641_007173</name>
</gene>
<feature type="domain" description="B box-type" evidence="11">
    <location>
        <begin position="47"/>
        <end position="94"/>
    </location>
</feature>
<evidence type="ECO:0000256" key="2">
    <source>
        <dbReference type="ARBA" id="ARBA00010024"/>
    </source>
</evidence>
<dbReference type="GO" id="GO:0008270">
    <property type="term" value="F:zinc ion binding"/>
    <property type="evidence" value="ECO:0007669"/>
    <property type="project" value="UniProtKB-KW"/>
</dbReference>
<keyword evidence="3" id="KW-0479">Metal-binding</keyword>
<keyword evidence="6" id="KW-0862">Zinc</keyword>
<comment type="caution">
    <text evidence="13">The sequence shown here is derived from an EMBL/GenBank/DDBJ whole genome shotgun (WGS) entry which is preliminary data.</text>
</comment>
<sequence length="444" mass="49443">MMKSGSLPCDFCNEKPSVLFCRADSAKLCLFCDRQVHSANALSRKHVRSQICDNCRSEPASFRCSTDNLLLCQDCDWDSHGNCPVSALHERTKIEGFSDCPSAVELSSIWGFDLSSIDSMGVNNFHDPTVPDCGTELGSEILRFSKMRSTNSCGKHRGSIYEQLVELLRMDLARLDGDAATVLGPSTPGRVGNHHLGNAQDFDFNDGGNEDDDELLRKHTPFTSLLMLPLPVDLSNDGVAAEAEERVSWDSKPTATHKSAQIWDFLSGRSRDCDESDSLGVDNLGFKIKNYGDLVDGYPLSTMELHMMNSSKKRERIQSKTALVSSMENTQNQVIELPVPTNSGRIHVPILGSTSISALDKEKKCNSTNSIHFVELPLSAGVATNKADMELLAKNRGDAMLRYKEKKKTRRHGPYFLYDKHIRYESRKVRADTRKRVKGRFVKA</sequence>
<dbReference type="Proteomes" id="UP001370490">
    <property type="component" value="Unassembled WGS sequence"/>
</dbReference>
<proteinExistence type="inferred from homology"/>
<evidence type="ECO:0000259" key="12">
    <source>
        <dbReference type="PROSITE" id="PS51017"/>
    </source>
</evidence>
<dbReference type="PROSITE" id="PS51017">
    <property type="entry name" value="CCT"/>
    <property type="match status" value="1"/>
</dbReference>
<dbReference type="PROSITE" id="PS50119">
    <property type="entry name" value="ZF_BBOX"/>
    <property type="match status" value="2"/>
</dbReference>
<dbReference type="GO" id="GO:0005634">
    <property type="term" value="C:nucleus"/>
    <property type="evidence" value="ECO:0007669"/>
    <property type="project" value="UniProtKB-SubCell"/>
</dbReference>
<keyword evidence="14" id="KW-1185">Reference proteome</keyword>
<organism evidence="13 14">
    <name type="scientific">Dillenia turbinata</name>
    <dbReference type="NCBI Taxonomy" id="194707"/>
    <lineage>
        <taxon>Eukaryota</taxon>
        <taxon>Viridiplantae</taxon>
        <taxon>Streptophyta</taxon>
        <taxon>Embryophyta</taxon>
        <taxon>Tracheophyta</taxon>
        <taxon>Spermatophyta</taxon>
        <taxon>Magnoliopsida</taxon>
        <taxon>eudicotyledons</taxon>
        <taxon>Gunneridae</taxon>
        <taxon>Pentapetalae</taxon>
        <taxon>Dilleniales</taxon>
        <taxon>Dilleniaceae</taxon>
        <taxon>Dillenia</taxon>
    </lineage>
</organism>
<protein>
    <submittedName>
        <fullName evidence="13">CCT domain</fullName>
    </submittedName>
</protein>
<evidence type="ECO:0000259" key="11">
    <source>
        <dbReference type="PROSITE" id="PS50119"/>
    </source>
</evidence>
<evidence type="ECO:0000256" key="1">
    <source>
        <dbReference type="ARBA" id="ARBA00004123"/>
    </source>
</evidence>
<dbReference type="SMART" id="SM00336">
    <property type="entry name" value="BBOX"/>
    <property type="match status" value="2"/>
</dbReference>
<keyword evidence="5 8" id="KW-0863">Zinc-finger</keyword>
<dbReference type="InterPro" id="IPR049808">
    <property type="entry name" value="CONSTANS-like_Bbox1"/>
</dbReference>
<dbReference type="PANTHER" id="PTHR31717:SF45">
    <property type="entry name" value="ZINC FINGER PROTEIN CONSTANS-LIKE 14-RELATED"/>
    <property type="match status" value="1"/>
</dbReference>
<evidence type="ECO:0000256" key="3">
    <source>
        <dbReference type="ARBA" id="ARBA00022723"/>
    </source>
</evidence>
<evidence type="ECO:0000313" key="13">
    <source>
        <dbReference type="EMBL" id="KAK6928582.1"/>
    </source>
</evidence>
<feature type="non-terminal residue" evidence="13">
    <location>
        <position position="444"/>
    </location>
</feature>
<evidence type="ECO:0000256" key="5">
    <source>
        <dbReference type="ARBA" id="ARBA00022771"/>
    </source>
</evidence>
<evidence type="ECO:0000256" key="6">
    <source>
        <dbReference type="ARBA" id="ARBA00022833"/>
    </source>
</evidence>
<reference evidence="13 14" key="1">
    <citation type="submission" date="2023-12" db="EMBL/GenBank/DDBJ databases">
        <title>A high-quality genome assembly for Dillenia turbinata (Dilleniales).</title>
        <authorList>
            <person name="Chanderbali A."/>
        </authorList>
    </citation>
    <scope>NUCLEOTIDE SEQUENCE [LARGE SCALE GENOMIC DNA]</scope>
    <source>
        <strain evidence="13">LSX21</strain>
        <tissue evidence="13">Leaf</tissue>
    </source>
</reference>
<dbReference type="InterPro" id="IPR000315">
    <property type="entry name" value="Znf_B-box"/>
</dbReference>
<dbReference type="GO" id="GO:0006355">
    <property type="term" value="P:regulation of DNA-templated transcription"/>
    <property type="evidence" value="ECO:0007669"/>
    <property type="project" value="UniProtKB-ARBA"/>
</dbReference>
<feature type="domain" description="B box-type" evidence="11">
    <location>
        <begin position="4"/>
        <end position="51"/>
    </location>
</feature>
<dbReference type="EMBL" id="JBAMMX010000014">
    <property type="protein sequence ID" value="KAK6928582.1"/>
    <property type="molecule type" value="Genomic_DNA"/>
</dbReference>
<keyword evidence="7 9" id="KW-0539">Nucleus</keyword>
<dbReference type="InterPro" id="IPR010402">
    <property type="entry name" value="CCT_domain"/>
</dbReference>
<evidence type="ECO:0000256" key="4">
    <source>
        <dbReference type="ARBA" id="ARBA00022737"/>
    </source>
</evidence>
<evidence type="ECO:0000256" key="8">
    <source>
        <dbReference type="PROSITE-ProRule" id="PRU00024"/>
    </source>
</evidence>
<evidence type="ECO:0000313" key="14">
    <source>
        <dbReference type="Proteomes" id="UP001370490"/>
    </source>
</evidence>
<feature type="domain" description="CCT" evidence="12">
    <location>
        <begin position="402"/>
        <end position="444"/>
    </location>
</feature>
<evidence type="ECO:0000256" key="9">
    <source>
        <dbReference type="PROSITE-ProRule" id="PRU00357"/>
    </source>
</evidence>
<accession>A0AAN8VFV0</accession>
<keyword evidence="4" id="KW-0677">Repeat</keyword>
<name>A0AAN8VFV0_9MAGN</name>
<dbReference type="Pfam" id="PF06203">
    <property type="entry name" value="CCT"/>
    <property type="match status" value="1"/>
</dbReference>
<dbReference type="CDD" id="cd19821">
    <property type="entry name" value="Bbox1_BBX-like"/>
    <property type="match status" value="2"/>
</dbReference>
<evidence type="ECO:0000256" key="10">
    <source>
        <dbReference type="SAM" id="MobiDB-lite"/>
    </source>
</evidence>
<evidence type="ECO:0000256" key="7">
    <source>
        <dbReference type="ARBA" id="ARBA00023242"/>
    </source>
</evidence>
<dbReference type="Pfam" id="PF00643">
    <property type="entry name" value="zf-B_box"/>
    <property type="match status" value="2"/>
</dbReference>